<feature type="transmembrane region" description="Helical" evidence="18">
    <location>
        <begin position="120"/>
        <end position="139"/>
    </location>
</feature>
<dbReference type="GO" id="GO:0015990">
    <property type="term" value="P:electron transport coupled proton transport"/>
    <property type="evidence" value="ECO:0007669"/>
    <property type="project" value="InterPro"/>
</dbReference>
<dbReference type="GO" id="GO:0046872">
    <property type="term" value="F:metal ion binding"/>
    <property type="evidence" value="ECO:0007669"/>
    <property type="project" value="UniProtKB-KW"/>
</dbReference>
<comment type="pathway">
    <text evidence="2 18">Energy metabolism; oxidative phosphorylation.</text>
</comment>
<keyword evidence="5 17" id="KW-0349">Heme</keyword>
<evidence type="ECO:0000313" key="20">
    <source>
        <dbReference type="EMBL" id="OKH13037.1"/>
    </source>
</evidence>
<comment type="subcellular location">
    <subcellularLocation>
        <location evidence="18">Cell membrane</location>
        <topology evidence="18">Multi-pass membrane protein</topology>
    </subcellularLocation>
    <subcellularLocation>
        <location evidence="1">Membrane</location>
        <topology evidence="1">Multi-pass membrane protein</topology>
    </subcellularLocation>
</comment>
<keyword evidence="8 18" id="KW-0479">Metal-binding</keyword>
<feature type="transmembrane region" description="Helical" evidence="18">
    <location>
        <begin position="290"/>
        <end position="314"/>
    </location>
</feature>
<dbReference type="Proteomes" id="UP000186391">
    <property type="component" value="Unassembled WGS sequence"/>
</dbReference>
<dbReference type="GO" id="GO:0022904">
    <property type="term" value="P:respiratory electron transport chain"/>
    <property type="evidence" value="ECO:0007669"/>
    <property type="project" value="TreeGrafter"/>
</dbReference>
<keyword evidence="10 17" id="KW-0249">Electron transport</keyword>
<comment type="similarity">
    <text evidence="3 17">Belongs to the heme-copper respiratory oxidase family.</text>
</comment>
<dbReference type="RefSeq" id="WP_062246935.1">
    <property type="nucleotide sequence ID" value="NZ_MRCA01000008.1"/>
</dbReference>
<feature type="transmembrane region" description="Helical" evidence="18">
    <location>
        <begin position="207"/>
        <end position="235"/>
    </location>
</feature>
<evidence type="ECO:0000256" key="6">
    <source>
        <dbReference type="ARBA" id="ARBA00022660"/>
    </source>
</evidence>
<protein>
    <recommendedName>
        <fullName evidence="18">Cytochrome c oxidase subunit 1</fullName>
        <ecNumber evidence="18">7.1.1.9</ecNumber>
    </recommendedName>
</protein>
<dbReference type="PROSITE" id="PS50855">
    <property type="entry name" value="COX1"/>
    <property type="match status" value="1"/>
</dbReference>
<keyword evidence="7 17" id="KW-0812">Transmembrane</keyword>
<dbReference type="Pfam" id="PF00115">
    <property type="entry name" value="COX1"/>
    <property type="match status" value="1"/>
</dbReference>
<dbReference type="InterPro" id="IPR036927">
    <property type="entry name" value="Cyt_c_oxase-like_su1_sf"/>
</dbReference>
<evidence type="ECO:0000256" key="12">
    <source>
        <dbReference type="ARBA" id="ARBA00023004"/>
    </source>
</evidence>
<name>A0A1U7GXD8_9CYAN</name>
<evidence type="ECO:0000256" key="2">
    <source>
        <dbReference type="ARBA" id="ARBA00004673"/>
    </source>
</evidence>
<dbReference type="PANTHER" id="PTHR10422">
    <property type="entry name" value="CYTOCHROME C OXIDASE SUBUNIT 1"/>
    <property type="match status" value="1"/>
</dbReference>
<dbReference type="EMBL" id="MRCA01000008">
    <property type="protein sequence ID" value="OKH13037.1"/>
    <property type="molecule type" value="Genomic_DNA"/>
</dbReference>
<comment type="catalytic activity">
    <reaction evidence="16 18">
        <text>4 Fe(II)-[cytochrome c] + O2 + 8 H(+)(in) = 4 Fe(III)-[cytochrome c] + 2 H2O + 4 H(+)(out)</text>
        <dbReference type="Rhea" id="RHEA:11436"/>
        <dbReference type="Rhea" id="RHEA-COMP:10350"/>
        <dbReference type="Rhea" id="RHEA-COMP:14399"/>
        <dbReference type="ChEBI" id="CHEBI:15377"/>
        <dbReference type="ChEBI" id="CHEBI:15378"/>
        <dbReference type="ChEBI" id="CHEBI:15379"/>
        <dbReference type="ChEBI" id="CHEBI:29033"/>
        <dbReference type="ChEBI" id="CHEBI:29034"/>
        <dbReference type="EC" id="7.1.1.9"/>
    </reaction>
</comment>
<evidence type="ECO:0000256" key="3">
    <source>
        <dbReference type="ARBA" id="ARBA00009578"/>
    </source>
</evidence>
<comment type="caution">
    <text evidence="20">The sequence shown here is derived from an EMBL/GenBank/DDBJ whole genome shotgun (WGS) entry which is preliminary data.</text>
</comment>
<evidence type="ECO:0000256" key="15">
    <source>
        <dbReference type="ARBA" id="ARBA00025218"/>
    </source>
</evidence>
<evidence type="ECO:0000256" key="18">
    <source>
        <dbReference type="RuleBase" id="RU363061"/>
    </source>
</evidence>
<dbReference type="InterPro" id="IPR023615">
    <property type="entry name" value="Cyt_c_Oxase_su1_BS"/>
</dbReference>
<evidence type="ECO:0000256" key="16">
    <source>
        <dbReference type="ARBA" id="ARBA00047816"/>
    </source>
</evidence>
<feature type="domain" description="Cytochrome oxidase subunit I profile" evidence="19">
    <location>
        <begin position="24"/>
        <end position="535"/>
    </location>
</feature>
<dbReference type="GO" id="GO:0004129">
    <property type="term" value="F:cytochrome-c oxidase activity"/>
    <property type="evidence" value="ECO:0007669"/>
    <property type="project" value="UniProtKB-EC"/>
</dbReference>
<dbReference type="GO" id="GO:0005886">
    <property type="term" value="C:plasma membrane"/>
    <property type="evidence" value="ECO:0007669"/>
    <property type="project" value="UniProtKB-SubCell"/>
</dbReference>
<comment type="function">
    <text evidence="15 18">Cytochrome c oxidase is the component of the respiratory chain that catalyzes the reduction of oxygen to water. Subunits 1-3 form the functional core of the enzyme complex. CO I is the catalytic subunit of the enzyme. Electrons originating in cytochrome c are transferred via the copper A center of subunit 2 and heme A of subunit 1 to the bimetallic center formed by heme A3 and copper B.</text>
</comment>
<evidence type="ECO:0000256" key="11">
    <source>
        <dbReference type="ARBA" id="ARBA00022989"/>
    </source>
</evidence>
<keyword evidence="21" id="KW-1185">Reference proteome</keyword>
<feature type="transmembrane region" description="Helical" evidence="18">
    <location>
        <begin position="402"/>
        <end position="420"/>
    </location>
</feature>
<feature type="transmembrane region" description="Helical" evidence="18">
    <location>
        <begin position="472"/>
        <end position="493"/>
    </location>
</feature>
<keyword evidence="9" id="KW-1278">Translocase</keyword>
<feature type="transmembrane region" description="Helical" evidence="18">
    <location>
        <begin position="36"/>
        <end position="59"/>
    </location>
</feature>
<dbReference type="PRINTS" id="PR01165">
    <property type="entry name" value="CYCOXIDASEI"/>
</dbReference>
<evidence type="ECO:0000256" key="7">
    <source>
        <dbReference type="ARBA" id="ARBA00022692"/>
    </source>
</evidence>
<feature type="transmembrane region" description="Helical" evidence="18">
    <location>
        <begin position="432"/>
        <end position="452"/>
    </location>
</feature>
<dbReference type="PANTHER" id="PTHR10422:SF18">
    <property type="entry name" value="CYTOCHROME C OXIDASE SUBUNIT 1"/>
    <property type="match status" value="1"/>
</dbReference>
<dbReference type="NCBIfam" id="TIGR02891">
    <property type="entry name" value="CtaD_CoxA"/>
    <property type="match status" value="1"/>
</dbReference>
<keyword evidence="12 18" id="KW-0408">Iron</keyword>
<sequence>MTNITIESMGIAGEQTHHPSPDNWKRYFSFSTDHKVIGIQYLVTSFIFFLVGGIFAMILRGELITPESDLIDRTMYNGMFTMHGTVMLFLWTFPSLVGIANYLVPLMIGARDMAFPRLNAAAFWMVPVVGILLMASFFVPGGPAQAGWWSYPPVSLQNPTGNLINGQVIWLLAVAISGVSSIMGAVNFVTTIVKMRAPGMTFFRMPLFVWAVFSAQIIQLFGLPALTAGAVMLLLDLTVGTGFFNPANGGNPVMFQHYFWFYSHPAVYVIILPIFGIFSEIFPVYARKPLFGYKVVAVSSILIAVVSAIVWVHHMYVSGTPGWMRMLFMLTTMFVSVPTGIKVFAWVATIWGGKLRLTTPMLFALGGLVLFVFAGITGIMLSSVPVDVHVNNTYFVVGHFHYVLYGTVTMGMYAAIYHWFPKMTGKMYYEGLGKLHFWLALIGTNLNFFPMHPLGLQGMLRRVASYTPEYELWNIVASVGAFMLGMSTLPFILNMISAWIGGEPASANPWQAIGLEWEVSSPPPVENFAEIPVVVSEPYGYGKSEPLVAQTHRHNYLSTNSTLTSVD</sequence>
<dbReference type="SUPFAM" id="SSF81442">
    <property type="entry name" value="Cytochrome c oxidase subunit I-like"/>
    <property type="match status" value="1"/>
</dbReference>
<evidence type="ECO:0000256" key="1">
    <source>
        <dbReference type="ARBA" id="ARBA00004141"/>
    </source>
</evidence>
<dbReference type="GO" id="GO:0020037">
    <property type="term" value="F:heme binding"/>
    <property type="evidence" value="ECO:0007669"/>
    <property type="project" value="InterPro"/>
</dbReference>
<evidence type="ECO:0000256" key="13">
    <source>
        <dbReference type="ARBA" id="ARBA00023008"/>
    </source>
</evidence>
<keyword evidence="11 18" id="KW-1133">Transmembrane helix</keyword>
<feature type="transmembrane region" description="Helical" evidence="18">
    <location>
        <begin position="326"/>
        <end position="349"/>
    </location>
</feature>
<feature type="transmembrane region" description="Helical" evidence="18">
    <location>
        <begin position="361"/>
        <end position="382"/>
    </location>
</feature>
<evidence type="ECO:0000256" key="14">
    <source>
        <dbReference type="ARBA" id="ARBA00023136"/>
    </source>
</evidence>
<feature type="transmembrane region" description="Helical" evidence="18">
    <location>
        <begin position="255"/>
        <end position="278"/>
    </location>
</feature>
<dbReference type="FunFam" id="1.20.210.10:FF:000004">
    <property type="entry name" value="Cytochrome c oxidase subunit 1"/>
    <property type="match status" value="1"/>
</dbReference>
<dbReference type="GO" id="GO:0006119">
    <property type="term" value="P:oxidative phosphorylation"/>
    <property type="evidence" value="ECO:0007669"/>
    <property type="project" value="UniProtKB-UniPathway"/>
</dbReference>
<keyword evidence="13 18" id="KW-0186">Copper</keyword>
<evidence type="ECO:0000256" key="8">
    <source>
        <dbReference type="ARBA" id="ARBA00022723"/>
    </source>
</evidence>
<dbReference type="PROSITE" id="PS00077">
    <property type="entry name" value="COX1_CUB"/>
    <property type="match status" value="1"/>
</dbReference>
<feature type="transmembrane region" description="Helical" evidence="18">
    <location>
        <begin position="168"/>
        <end position="195"/>
    </location>
</feature>
<evidence type="ECO:0000256" key="5">
    <source>
        <dbReference type="ARBA" id="ARBA00022617"/>
    </source>
</evidence>
<dbReference type="InterPro" id="IPR000883">
    <property type="entry name" value="Cyt_C_Oxase_1"/>
</dbReference>
<evidence type="ECO:0000256" key="17">
    <source>
        <dbReference type="RuleBase" id="RU000370"/>
    </source>
</evidence>
<dbReference type="InterPro" id="IPR014241">
    <property type="entry name" value="Cyt_c_oxidase_su1_bac"/>
</dbReference>
<keyword evidence="18" id="KW-1003">Cell membrane</keyword>
<dbReference type="InterPro" id="IPR023616">
    <property type="entry name" value="Cyt_c_oxase-like_su1_dom"/>
</dbReference>
<organism evidence="20 21">
    <name type="scientific">Fischerella major NIES-592</name>
    <dbReference type="NCBI Taxonomy" id="210994"/>
    <lineage>
        <taxon>Bacteria</taxon>
        <taxon>Bacillati</taxon>
        <taxon>Cyanobacteriota</taxon>
        <taxon>Cyanophyceae</taxon>
        <taxon>Nostocales</taxon>
        <taxon>Hapalosiphonaceae</taxon>
        <taxon>Fischerella</taxon>
    </lineage>
</organism>
<dbReference type="AlphaFoldDB" id="A0A1U7GXD8"/>
<keyword evidence="6 17" id="KW-0679">Respiratory chain</keyword>
<dbReference type="Gene3D" id="1.20.210.10">
    <property type="entry name" value="Cytochrome c oxidase-like, subunit I domain"/>
    <property type="match status" value="1"/>
</dbReference>
<keyword evidence="4 17" id="KW-0813">Transport</keyword>
<proteinExistence type="inferred from homology"/>
<evidence type="ECO:0000313" key="21">
    <source>
        <dbReference type="Proteomes" id="UP000186391"/>
    </source>
</evidence>
<dbReference type="OrthoDB" id="9759913at2"/>
<dbReference type="UniPathway" id="UPA00705"/>
<keyword evidence="14 18" id="KW-0472">Membrane</keyword>
<evidence type="ECO:0000256" key="4">
    <source>
        <dbReference type="ARBA" id="ARBA00022448"/>
    </source>
</evidence>
<feature type="transmembrane region" description="Helical" evidence="18">
    <location>
        <begin position="79"/>
        <end position="108"/>
    </location>
</feature>
<gene>
    <name evidence="20" type="ORF">NIES592_15510</name>
</gene>
<reference evidence="20 21" key="1">
    <citation type="submission" date="2016-11" db="EMBL/GenBank/DDBJ databases">
        <title>Draft Genome Sequences of Nine Cyanobacterial Strains from Diverse Habitats.</title>
        <authorList>
            <person name="Zhu T."/>
            <person name="Hou S."/>
            <person name="Lu X."/>
            <person name="Hess W.R."/>
        </authorList>
    </citation>
    <scope>NUCLEOTIDE SEQUENCE [LARGE SCALE GENOMIC DNA]</scope>
    <source>
        <strain evidence="20 21">NIES-592</strain>
    </source>
</reference>
<evidence type="ECO:0000259" key="19">
    <source>
        <dbReference type="PROSITE" id="PS50855"/>
    </source>
</evidence>
<dbReference type="EC" id="7.1.1.9" evidence="18"/>
<evidence type="ECO:0000256" key="9">
    <source>
        <dbReference type="ARBA" id="ARBA00022967"/>
    </source>
</evidence>
<evidence type="ECO:0000256" key="10">
    <source>
        <dbReference type="ARBA" id="ARBA00022982"/>
    </source>
</evidence>
<accession>A0A1U7GXD8</accession>